<sequence>MPVTIPNGEAVPVRGNGELLFKGGVRINGVLFVPNFKCNLLSVSCLTKKLQCAITFFPDFFVMQGLRMRDLIGMGECVDGLYRMGTMQKNRRAMAVTTQDQWHKRLGHPSNEKLSRISVFKVSNSNSKDSFCDSCLKAKLTRLPFPISSIKTNECFDMIHCDIWGGYRTFSLTHGSYFLTVVDDYSRAVWVYIIKHKHEASDHLITFCNMVQTQFKRKVKRVRCDNGGEFVSNRMKTFYNEHGIQLETTCPHTPQQNGVVERKHRHLLEVARALRFEANLPIRFWGECVLTAAYIINRLPSRNTETKGDKFAPKGKAGVFLGYPHGTKGYKIYDLEKKKIIISRDVRFFEDNFPFSKTNNASNKGDDEIVANCQRPHIEEGTIEINTWPNDQDDPPGTSHQDESTQPPVNHEEPEATGVTLSRTSQRPSMAEISQTMGTESSSLEENRKENSESSNFDIKIMRKTKPGSKRLILTLTVFFSFLLGLPWLLKSIEIYRSPLPFRDIDSLSNAIDSIPFVFPCKFHVVFVNFDHSTSVKPNAENLGFLVSSYMSQYADRNSICGTCDGNYTVSVSLDIGDDCVEYEDANRGISWKCGALSEFNFDQIAEDDEVFDNYLQSVVGWSRVYTAVVVNTGKGDRFRAVVGKYRHAWIVGRVTEINLLAETVAEMFMKIFVSGAKDEGNIQGEFMPVGADGKIVLSFNLLNADPRDWVYDWDFREVDEKLLAPALEALGPIANISVESQVLYHTPKSSYSYWDDEQESHIFSTKDLPFFVNSNEWHLDTSIAAGGRSKILQFVVYVPSANECPLRLQLPNGEISVTNGFISPTWGGVVVFNPPNCLENANSMHPLRHKISPQELNHIFEVFMGQLRQLFGLKSTGFYKGALGTSILLASERGFTEWELDALARQHACYNLQQCGTTLGSLSRLVQSLPRMIIKDEIGKQVKFSLEAAKLAQNNASQGIYDASAVSSRHARSLAEDAFFHPSVMSISYYSFEHMFAVYSPFFLPLSLHVILAVVREIKRYKQESRKYAAWEAIRKQHSD</sequence>
<dbReference type="EMBL" id="SZYD01000012">
    <property type="protein sequence ID" value="KAD4584393.1"/>
    <property type="molecule type" value="Genomic_DNA"/>
</dbReference>
<dbReference type="UniPathway" id="UPA00196"/>
<keyword evidence="9" id="KW-0325">Glycoprotein</keyword>
<evidence type="ECO:0000259" key="12">
    <source>
        <dbReference type="PROSITE" id="PS50994"/>
    </source>
</evidence>
<dbReference type="GO" id="GO:0042765">
    <property type="term" value="C:GPI-anchor transamidase complex"/>
    <property type="evidence" value="ECO:0007669"/>
    <property type="project" value="InterPro"/>
</dbReference>
<evidence type="ECO:0000256" key="10">
    <source>
        <dbReference type="SAM" id="MobiDB-lite"/>
    </source>
</evidence>
<feature type="compositionally biased region" description="Polar residues" evidence="10">
    <location>
        <begin position="419"/>
        <end position="439"/>
    </location>
</feature>
<keyword evidence="14" id="KW-1185">Reference proteome</keyword>
<dbReference type="AlphaFoldDB" id="A0A5N6NAN4"/>
<dbReference type="Gene3D" id="3.30.420.10">
    <property type="entry name" value="Ribonuclease H-like superfamily/Ribonuclease H"/>
    <property type="match status" value="1"/>
</dbReference>
<feature type="region of interest" description="Disordered" evidence="10">
    <location>
        <begin position="383"/>
        <end position="454"/>
    </location>
</feature>
<evidence type="ECO:0000256" key="8">
    <source>
        <dbReference type="ARBA" id="ARBA00023136"/>
    </source>
</evidence>
<keyword evidence="6" id="KW-0256">Endoplasmic reticulum</keyword>
<dbReference type="Pfam" id="PF00665">
    <property type="entry name" value="rve"/>
    <property type="match status" value="1"/>
</dbReference>
<feature type="domain" description="Integrase catalytic" evidence="12">
    <location>
        <begin position="142"/>
        <end position="321"/>
    </location>
</feature>
<evidence type="ECO:0000313" key="14">
    <source>
        <dbReference type="Proteomes" id="UP000326396"/>
    </source>
</evidence>
<dbReference type="Proteomes" id="UP000326396">
    <property type="component" value="Linkage Group LG2"/>
</dbReference>
<dbReference type="SUPFAM" id="SSF53098">
    <property type="entry name" value="Ribonuclease H-like"/>
    <property type="match status" value="1"/>
</dbReference>
<dbReference type="PROSITE" id="PS50994">
    <property type="entry name" value="INTEGRASE"/>
    <property type="match status" value="1"/>
</dbReference>
<gene>
    <name evidence="13" type="ORF">E3N88_21994</name>
</gene>
<dbReference type="Pfam" id="PF10510">
    <property type="entry name" value="PIG-S"/>
    <property type="match status" value="1"/>
</dbReference>
<dbReference type="InterPro" id="IPR012337">
    <property type="entry name" value="RNaseH-like_sf"/>
</dbReference>
<evidence type="ECO:0000256" key="1">
    <source>
        <dbReference type="ARBA" id="ARBA00004477"/>
    </source>
</evidence>
<organism evidence="13 14">
    <name type="scientific">Mikania micrantha</name>
    <name type="common">bitter vine</name>
    <dbReference type="NCBI Taxonomy" id="192012"/>
    <lineage>
        <taxon>Eukaryota</taxon>
        <taxon>Viridiplantae</taxon>
        <taxon>Streptophyta</taxon>
        <taxon>Embryophyta</taxon>
        <taxon>Tracheophyta</taxon>
        <taxon>Spermatophyta</taxon>
        <taxon>Magnoliopsida</taxon>
        <taxon>eudicotyledons</taxon>
        <taxon>Gunneridae</taxon>
        <taxon>Pentapetalae</taxon>
        <taxon>asterids</taxon>
        <taxon>campanulids</taxon>
        <taxon>Asterales</taxon>
        <taxon>Asteraceae</taxon>
        <taxon>Asteroideae</taxon>
        <taxon>Heliantheae alliance</taxon>
        <taxon>Eupatorieae</taxon>
        <taxon>Mikania</taxon>
    </lineage>
</organism>
<dbReference type="InterPro" id="IPR025724">
    <property type="entry name" value="GAG-pre-integrase_dom"/>
</dbReference>
<proteinExistence type="inferred from homology"/>
<accession>A0A5N6NAN4</accession>
<dbReference type="InterPro" id="IPR019540">
    <property type="entry name" value="PtdIno-glycan_biosynth_class_S"/>
</dbReference>
<dbReference type="Pfam" id="PF13976">
    <property type="entry name" value="gag_pre-integrs"/>
    <property type="match status" value="1"/>
</dbReference>
<dbReference type="GO" id="GO:0003676">
    <property type="term" value="F:nucleic acid binding"/>
    <property type="evidence" value="ECO:0007669"/>
    <property type="project" value="InterPro"/>
</dbReference>
<feature type="transmembrane region" description="Helical" evidence="11">
    <location>
        <begin position="997"/>
        <end position="1016"/>
    </location>
</feature>
<dbReference type="GO" id="GO:0006506">
    <property type="term" value="P:GPI anchor biosynthetic process"/>
    <property type="evidence" value="ECO:0007669"/>
    <property type="project" value="UniProtKB-UniPathway"/>
</dbReference>
<evidence type="ECO:0000256" key="4">
    <source>
        <dbReference type="ARBA" id="ARBA00022502"/>
    </source>
</evidence>
<name>A0A5N6NAN4_9ASTR</name>
<keyword evidence="8 11" id="KW-0472">Membrane</keyword>
<evidence type="ECO:0000256" key="5">
    <source>
        <dbReference type="ARBA" id="ARBA00022692"/>
    </source>
</evidence>
<evidence type="ECO:0000256" key="3">
    <source>
        <dbReference type="ARBA" id="ARBA00005316"/>
    </source>
</evidence>
<dbReference type="InterPro" id="IPR001584">
    <property type="entry name" value="Integrase_cat-core"/>
</dbReference>
<keyword evidence="7 11" id="KW-1133">Transmembrane helix</keyword>
<dbReference type="PANTHER" id="PTHR21072">
    <property type="entry name" value="GPI TRANSAMIDASE COMPONENT PIG-S"/>
    <property type="match status" value="1"/>
</dbReference>
<reference evidence="13 14" key="1">
    <citation type="submission" date="2019-05" db="EMBL/GenBank/DDBJ databases">
        <title>Mikania micrantha, genome provides insights into the molecular mechanism of rapid growth.</title>
        <authorList>
            <person name="Liu B."/>
        </authorList>
    </citation>
    <scope>NUCLEOTIDE SEQUENCE [LARGE SCALE GENOMIC DNA]</scope>
    <source>
        <strain evidence="13">NLD-2019</strain>
        <tissue evidence="13">Leaf</tissue>
    </source>
</reference>
<evidence type="ECO:0000313" key="13">
    <source>
        <dbReference type="EMBL" id="KAD4584393.1"/>
    </source>
</evidence>
<dbReference type="InterPro" id="IPR036397">
    <property type="entry name" value="RNaseH_sf"/>
</dbReference>
<dbReference type="GO" id="GO:0016255">
    <property type="term" value="P:attachment of GPI anchor to protein"/>
    <property type="evidence" value="ECO:0007669"/>
    <property type="project" value="InterPro"/>
</dbReference>
<evidence type="ECO:0000256" key="9">
    <source>
        <dbReference type="ARBA" id="ARBA00023180"/>
    </source>
</evidence>
<protein>
    <recommendedName>
        <fullName evidence="12">Integrase catalytic domain-containing protein</fullName>
    </recommendedName>
</protein>
<comment type="subcellular location">
    <subcellularLocation>
        <location evidence="1">Endoplasmic reticulum membrane</location>
        <topology evidence="1">Multi-pass membrane protein</topology>
    </subcellularLocation>
</comment>
<keyword evidence="5 11" id="KW-0812">Transmembrane</keyword>
<dbReference type="InterPro" id="IPR057670">
    <property type="entry name" value="SH3_retrovirus"/>
</dbReference>
<evidence type="ECO:0000256" key="11">
    <source>
        <dbReference type="SAM" id="Phobius"/>
    </source>
</evidence>
<comment type="pathway">
    <text evidence="2">Glycolipid biosynthesis; glycosylphosphatidylinositol-anchor biosynthesis.</text>
</comment>
<comment type="similarity">
    <text evidence="3">Belongs to the PIGS family.</text>
</comment>
<dbReference type="GO" id="GO:0015074">
    <property type="term" value="P:DNA integration"/>
    <property type="evidence" value="ECO:0007669"/>
    <property type="project" value="InterPro"/>
</dbReference>
<dbReference type="PANTHER" id="PTHR21072:SF13">
    <property type="entry name" value="GPI TRANSAMIDASE COMPONENT PIG-S"/>
    <property type="match status" value="1"/>
</dbReference>
<comment type="caution">
    <text evidence="13">The sequence shown here is derived from an EMBL/GenBank/DDBJ whole genome shotgun (WGS) entry which is preliminary data.</text>
</comment>
<dbReference type="OrthoDB" id="28748at2759"/>
<evidence type="ECO:0000256" key="7">
    <source>
        <dbReference type="ARBA" id="ARBA00022989"/>
    </source>
</evidence>
<dbReference type="Pfam" id="PF25597">
    <property type="entry name" value="SH3_retrovirus"/>
    <property type="match status" value="1"/>
</dbReference>
<evidence type="ECO:0000256" key="6">
    <source>
        <dbReference type="ARBA" id="ARBA00022824"/>
    </source>
</evidence>
<evidence type="ECO:0000256" key="2">
    <source>
        <dbReference type="ARBA" id="ARBA00004687"/>
    </source>
</evidence>
<keyword evidence="4" id="KW-0337">GPI-anchor biosynthesis</keyword>